<dbReference type="SMART" id="SM01130">
    <property type="entry name" value="DHDPS"/>
    <property type="match status" value="1"/>
</dbReference>
<reference evidence="2" key="1">
    <citation type="journal article" date="2020" name="mSystems">
        <title>Genome- and Community-Level Interaction Insights into Carbon Utilization and Element Cycling Functions of Hydrothermarchaeota in Hydrothermal Sediment.</title>
        <authorList>
            <person name="Zhou Z."/>
            <person name="Liu Y."/>
            <person name="Xu W."/>
            <person name="Pan J."/>
            <person name="Luo Z.H."/>
            <person name="Li M."/>
        </authorList>
    </citation>
    <scope>NUCLEOTIDE SEQUENCE [LARGE SCALE GENOMIC DNA]</scope>
    <source>
        <strain evidence="2">SpSt-508</strain>
    </source>
</reference>
<sequence>MLDPLALLRPRRRIEGISAVLLPLTPAGDVDWPAFDAHLSRTAAAGLTPAVNMDTGYVNLLEVDLQDRVLDRTRSVLGGGPFVAGAFVADRPGSGFQREAYLRRLEAIQSRGGLPIVFQSFGLTQPPGPDVVARYAELARACDRFLGFELTPQLAEFGAIYDLDTFAGLLRIPQCVGLKHSSFHREPEWERLQLRNVHRPDFRLYTGNDFAIDMVMYGSDYLLGLSTFAPDLFALRDTYWETGDPRFYELNDQLQYLGAFAFRRPSAAYKHSAAQFLKLRGWIDCDEPHPRGLRRPDTDVAVLHELGQRLGVLD</sequence>
<gene>
    <name evidence="2" type="ORF">ENS64_09720</name>
</gene>
<dbReference type="EMBL" id="DSVQ01000012">
    <property type="protein sequence ID" value="HGT39523.1"/>
    <property type="molecule type" value="Genomic_DNA"/>
</dbReference>
<dbReference type="InterPro" id="IPR002220">
    <property type="entry name" value="DapA-like"/>
</dbReference>
<dbReference type="AlphaFoldDB" id="A0A7C4QPC5"/>
<name>A0A7C4QPC5_9PLAN</name>
<evidence type="ECO:0000256" key="1">
    <source>
        <dbReference type="ARBA" id="ARBA00023239"/>
    </source>
</evidence>
<protein>
    <submittedName>
        <fullName evidence="2">Dihydrodipicolinate synthase family protein</fullName>
    </submittedName>
</protein>
<proteinExistence type="predicted"/>
<keyword evidence="1" id="KW-0456">Lyase</keyword>
<dbReference type="SUPFAM" id="SSF51569">
    <property type="entry name" value="Aldolase"/>
    <property type="match status" value="1"/>
</dbReference>
<dbReference type="InterPro" id="IPR013785">
    <property type="entry name" value="Aldolase_TIM"/>
</dbReference>
<dbReference type="CDD" id="cd00408">
    <property type="entry name" value="DHDPS-like"/>
    <property type="match status" value="1"/>
</dbReference>
<comment type="caution">
    <text evidence="2">The sequence shown here is derived from an EMBL/GenBank/DDBJ whole genome shotgun (WGS) entry which is preliminary data.</text>
</comment>
<organism evidence="2">
    <name type="scientific">Schlesneria paludicola</name>
    <dbReference type="NCBI Taxonomy" id="360056"/>
    <lineage>
        <taxon>Bacteria</taxon>
        <taxon>Pseudomonadati</taxon>
        <taxon>Planctomycetota</taxon>
        <taxon>Planctomycetia</taxon>
        <taxon>Planctomycetales</taxon>
        <taxon>Planctomycetaceae</taxon>
        <taxon>Schlesneria</taxon>
    </lineage>
</organism>
<dbReference type="Gene3D" id="3.20.20.70">
    <property type="entry name" value="Aldolase class I"/>
    <property type="match status" value="1"/>
</dbReference>
<dbReference type="GO" id="GO:0016829">
    <property type="term" value="F:lyase activity"/>
    <property type="evidence" value="ECO:0007669"/>
    <property type="project" value="UniProtKB-KW"/>
</dbReference>
<evidence type="ECO:0000313" key="2">
    <source>
        <dbReference type="EMBL" id="HGT39523.1"/>
    </source>
</evidence>
<accession>A0A7C4QPC5</accession>